<dbReference type="InterPro" id="IPR029063">
    <property type="entry name" value="SAM-dependent_MTases_sf"/>
</dbReference>
<comment type="caution">
    <text evidence="2">The sequence shown here is derived from an EMBL/GenBank/DDBJ whole genome shotgun (WGS) entry which is preliminary data.</text>
</comment>
<keyword evidence="2" id="KW-0489">Methyltransferase</keyword>
<keyword evidence="3" id="KW-1185">Reference proteome</keyword>
<dbReference type="RefSeq" id="WP_115515641.1">
    <property type="nucleotide sequence ID" value="NZ_QRGO01000001.1"/>
</dbReference>
<dbReference type="AlphaFoldDB" id="A0A371B7Y8"/>
<keyword evidence="2" id="KW-0808">Transferase</keyword>
<proteinExistence type="predicted"/>
<evidence type="ECO:0000313" key="3">
    <source>
        <dbReference type="Proteomes" id="UP000263993"/>
    </source>
</evidence>
<evidence type="ECO:0000313" key="2">
    <source>
        <dbReference type="EMBL" id="RDV03617.1"/>
    </source>
</evidence>
<dbReference type="CDD" id="cd02440">
    <property type="entry name" value="AdoMet_MTases"/>
    <property type="match status" value="1"/>
</dbReference>
<accession>A0A371B7Y8</accession>
<gene>
    <name evidence="2" type="ORF">DXH78_02865</name>
</gene>
<dbReference type="Gene3D" id="3.40.50.150">
    <property type="entry name" value="Vaccinia Virus protein VP39"/>
    <property type="match status" value="1"/>
</dbReference>
<organism evidence="2 3">
    <name type="scientific">Undibacter mobilis</name>
    <dbReference type="NCBI Taxonomy" id="2292256"/>
    <lineage>
        <taxon>Bacteria</taxon>
        <taxon>Pseudomonadati</taxon>
        <taxon>Pseudomonadota</taxon>
        <taxon>Alphaproteobacteria</taxon>
        <taxon>Hyphomicrobiales</taxon>
        <taxon>Nitrobacteraceae</taxon>
        <taxon>Undibacter</taxon>
    </lineage>
</organism>
<protein>
    <submittedName>
        <fullName evidence="2">Class I SAM-dependent methyltransferase</fullName>
    </submittedName>
</protein>
<sequence length="249" mass="27398">MSVILSQNKEREIAFFDSHGASKAYDVFTPDTNERIIDIVARLGGFTPGARIADLGCGSGVFTGLLNRRGFACTGVDLSPKLIRIAREAHPGIDFQEGDIERLPFADDSFDGVLLAGVLHHLPELSKCAAEIKRILRPGGRFVAFDPNRMNPAMYLYRDRSSPLYSSVGVTENERPVIARNLTEAFTAAGFKTGTEFHSGMKYRYLASGALRWLLPAYNLADSVLFAPAFMAPWRSFVFTYGQKPKAAP</sequence>
<name>A0A371B7Y8_9BRAD</name>
<reference evidence="3" key="1">
    <citation type="submission" date="2018-08" db="EMBL/GenBank/DDBJ databases">
        <authorList>
            <person name="Kim S.-J."/>
            <person name="Jung G.-Y."/>
        </authorList>
    </citation>
    <scope>NUCLEOTIDE SEQUENCE [LARGE SCALE GENOMIC DNA]</scope>
    <source>
        <strain evidence="3">GY_H</strain>
    </source>
</reference>
<dbReference type="SUPFAM" id="SSF53335">
    <property type="entry name" value="S-adenosyl-L-methionine-dependent methyltransferases"/>
    <property type="match status" value="1"/>
</dbReference>
<dbReference type="GO" id="GO:0008757">
    <property type="term" value="F:S-adenosylmethionine-dependent methyltransferase activity"/>
    <property type="evidence" value="ECO:0007669"/>
    <property type="project" value="InterPro"/>
</dbReference>
<dbReference type="GO" id="GO:0032259">
    <property type="term" value="P:methylation"/>
    <property type="evidence" value="ECO:0007669"/>
    <property type="project" value="UniProtKB-KW"/>
</dbReference>
<dbReference type="PANTHER" id="PTHR43591">
    <property type="entry name" value="METHYLTRANSFERASE"/>
    <property type="match status" value="1"/>
</dbReference>
<dbReference type="Pfam" id="PF08241">
    <property type="entry name" value="Methyltransf_11"/>
    <property type="match status" value="1"/>
</dbReference>
<dbReference type="InterPro" id="IPR013216">
    <property type="entry name" value="Methyltransf_11"/>
</dbReference>
<evidence type="ECO:0000259" key="1">
    <source>
        <dbReference type="Pfam" id="PF08241"/>
    </source>
</evidence>
<feature type="domain" description="Methyltransferase type 11" evidence="1">
    <location>
        <begin position="54"/>
        <end position="143"/>
    </location>
</feature>
<dbReference type="EMBL" id="QRGO01000001">
    <property type="protein sequence ID" value="RDV03617.1"/>
    <property type="molecule type" value="Genomic_DNA"/>
</dbReference>
<dbReference type="Proteomes" id="UP000263993">
    <property type="component" value="Unassembled WGS sequence"/>
</dbReference>
<dbReference type="OrthoDB" id="9801363at2"/>